<feature type="binding site" evidence="7">
    <location>
        <position position="227"/>
    </location>
    <ligand>
        <name>Zn(2+)</name>
        <dbReference type="ChEBI" id="CHEBI:29105"/>
    </ligand>
</feature>
<name>A0A0U0W4C8_MYCBE</name>
<dbReference type="AlphaFoldDB" id="A0A0U0W4C8"/>
<comment type="subcellular location">
    <subcellularLocation>
        <location evidence="1">Cell membrane</location>
        <topology evidence="1">Multi-pass membrane protein</topology>
    </subcellularLocation>
</comment>
<feature type="transmembrane region" description="Helical" evidence="9">
    <location>
        <begin position="225"/>
        <end position="249"/>
    </location>
</feature>
<feature type="transmembrane region" description="Helical" evidence="9">
    <location>
        <begin position="163"/>
        <end position="183"/>
    </location>
</feature>
<evidence type="ECO:0000313" key="11">
    <source>
        <dbReference type="Proteomes" id="UP000198875"/>
    </source>
</evidence>
<feature type="transmembrane region" description="Helical" evidence="9">
    <location>
        <begin position="43"/>
        <end position="64"/>
    </location>
</feature>
<feature type="transmembrane region" description="Helical" evidence="9">
    <location>
        <begin position="76"/>
        <end position="97"/>
    </location>
</feature>
<evidence type="ECO:0000256" key="8">
    <source>
        <dbReference type="SAM" id="MobiDB-lite"/>
    </source>
</evidence>
<feature type="transmembrane region" description="Helical" evidence="9">
    <location>
        <begin position="138"/>
        <end position="156"/>
    </location>
</feature>
<dbReference type="PANTHER" id="PTHR20855">
    <property type="entry name" value="ADIPOR/PROGESTIN RECEPTOR-RELATED"/>
    <property type="match status" value="1"/>
</dbReference>
<keyword evidence="7" id="KW-0862">Zinc</keyword>
<dbReference type="RefSeq" id="WP_085180539.1">
    <property type="nucleotide sequence ID" value="NZ_CSTD01000001.1"/>
</dbReference>
<proteinExistence type="inferred from homology"/>
<keyword evidence="4 9" id="KW-0812">Transmembrane</keyword>
<reference evidence="10 11" key="1">
    <citation type="submission" date="2015-03" db="EMBL/GenBank/DDBJ databases">
        <authorList>
            <person name="Murphy D."/>
        </authorList>
    </citation>
    <scope>NUCLEOTIDE SEQUENCE [LARGE SCALE GENOMIC DNA]</scope>
    <source>
        <strain evidence="10 11">DSM 44277</strain>
    </source>
</reference>
<evidence type="ECO:0000313" key="10">
    <source>
        <dbReference type="EMBL" id="CPR09035.1"/>
    </source>
</evidence>
<dbReference type="InterPro" id="IPR005744">
    <property type="entry name" value="Hy-lIII"/>
</dbReference>
<dbReference type="InterPro" id="IPR004254">
    <property type="entry name" value="AdipoR/HlyIII-related"/>
</dbReference>
<evidence type="ECO:0000256" key="5">
    <source>
        <dbReference type="ARBA" id="ARBA00022989"/>
    </source>
</evidence>
<evidence type="ECO:0000256" key="6">
    <source>
        <dbReference type="ARBA" id="ARBA00023136"/>
    </source>
</evidence>
<feature type="binding site" evidence="7">
    <location>
        <position position="93"/>
    </location>
    <ligand>
        <name>Zn(2+)</name>
        <dbReference type="ChEBI" id="CHEBI:29105"/>
    </ligand>
</feature>
<sequence>MSSQIDAATGNDPQPEAITPGNTVDQLVEDATHALSKPRLRGWIHFFSAWLAIITGATLVSVSWAASSPRAGHSTLVYAAATVAMFAVSATYHRVHWKSAAARNLMKRLDHSMIFVFIAGSYTPFARLAMPQQTGVEVLWIVWGGALAGILLKVCWPTAPRWLGVPLYLLLGWVAVWYCPTILHKAGVAATVLLAVGGVFYSVGGIFYGLRWPDPWPRTFGYHEFFHAFTVIAAILHYIAMWFAVFYVGEQAWLH</sequence>
<gene>
    <name evidence="10" type="ORF">BN971_01425</name>
</gene>
<evidence type="ECO:0000256" key="2">
    <source>
        <dbReference type="ARBA" id="ARBA00008488"/>
    </source>
</evidence>
<dbReference type="NCBIfam" id="TIGR01065">
    <property type="entry name" value="hlyIII"/>
    <property type="match status" value="1"/>
</dbReference>
<evidence type="ECO:0000256" key="7">
    <source>
        <dbReference type="PIRSR" id="PIRSR604254-1"/>
    </source>
</evidence>
<protein>
    <submittedName>
        <fullName evidence="10">Channel protein, hemolysin III family protein</fullName>
    </submittedName>
</protein>
<keyword evidence="3" id="KW-1003">Cell membrane</keyword>
<organism evidence="10 11">
    <name type="scientific">Mycobacterium bohemicum DSM 44277</name>
    <dbReference type="NCBI Taxonomy" id="1236609"/>
    <lineage>
        <taxon>Bacteria</taxon>
        <taxon>Bacillati</taxon>
        <taxon>Actinomycetota</taxon>
        <taxon>Actinomycetes</taxon>
        <taxon>Mycobacteriales</taxon>
        <taxon>Mycobacteriaceae</taxon>
        <taxon>Mycobacterium</taxon>
    </lineage>
</organism>
<feature type="region of interest" description="Disordered" evidence="8">
    <location>
        <begin position="1"/>
        <end position="21"/>
    </location>
</feature>
<dbReference type="Proteomes" id="UP000198875">
    <property type="component" value="Unassembled WGS sequence"/>
</dbReference>
<feature type="binding site" evidence="7">
    <location>
        <position position="223"/>
    </location>
    <ligand>
        <name>Zn(2+)</name>
        <dbReference type="ChEBI" id="CHEBI:29105"/>
    </ligand>
</feature>
<dbReference type="GO" id="GO:0140911">
    <property type="term" value="F:pore-forming activity"/>
    <property type="evidence" value="ECO:0007669"/>
    <property type="project" value="InterPro"/>
</dbReference>
<evidence type="ECO:0000256" key="1">
    <source>
        <dbReference type="ARBA" id="ARBA00004651"/>
    </source>
</evidence>
<dbReference type="GO" id="GO:0046872">
    <property type="term" value="F:metal ion binding"/>
    <property type="evidence" value="ECO:0007669"/>
    <property type="project" value="UniProtKB-KW"/>
</dbReference>
<accession>A0A0U0W4C8</accession>
<evidence type="ECO:0000256" key="3">
    <source>
        <dbReference type="ARBA" id="ARBA00022475"/>
    </source>
</evidence>
<keyword evidence="5 9" id="KW-1133">Transmembrane helix</keyword>
<keyword evidence="6 9" id="KW-0472">Membrane</keyword>
<evidence type="ECO:0000256" key="4">
    <source>
        <dbReference type="ARBA" id="ARBA00022692"/>
    </source>
</evidence>
<dbReference type="GO" id="GO:0005886">
    <property type="term" value="C:plasma membrane"/>
    <property type="evidence" value="ECO:0007669"/>
    <property type="project" value="UniProtKB-SubCell"/>
</dbReference>
<keyword evidence="7" id="KW-0479">Metal-binding</keyword>
<dbReference type="PANTHER" id="PTHR20855:SF3">
    <property type="entry name" value="LD03007P"/>
    <property type="match status" value="1"/>
</dbReference>
<dbReference type="Pfam" id="PF03006">
    <property type="entry name" value="HlyIII"/>
    <property type="match status" value="1"/>
</dbReference>
<evidence type="ECO:0000256" key="9">
    <source>
        <dbReference type="SAM" id="Phobius"/>
    </source>
</evidence>
<dbReference type="OrthoDB" id="9813689at2"/>
<comment type="similarity">
    <text evidence="2">Belongs to the UPF0073 (Hly-III) family.</text>
</comment>
<dbReference type="EMBL" id="CSTD01000001">
    <property type="protein sequence ID" value="CPR09035.1"/>
    <property type="molecule type" value="Genomic_DNA"/>
</dbReference>
<feature type="transmembrane region" description="Helical" evidence="9">
    <location>
        <begin position="189"/>
        <end position="213"/>
    </location>
</feature>